<dbReference type="InterPro" id="IPR017896">
    <property type="entry name" value="4Fe4S_Fe-S-bd"/>
</dbReference>
<keyword evidence="2" id="KW-0408">Iron</keyword>
<dbReference type="GO" id="GO:0051536">
    <property type="term" value="F:iron-sulfur cluster binding"/>
    <property type="evidence" value="ECO:0007669"/>
    <property type="project" value="UniProtKB-KW"/>
</dbReference>
<sequence length="63" mass="7200">MDNRRAVIDAEKCDRSPWCPVKRVCPANAVEREDDNDPYFVNAYCQGCGKCVQYCPRRAVSMV</sequence>
<dbReference type="SUPFAM" id="SSF54862">
    <property type="entry name" value="4Fe-4S ferredoxins"/>
    <property type="match status" value="1"/>
</dbReference>
<feature type="domain" description="4Fe-4S ferredoxin-type" evidence="4">
    <location>
        <begin position="4"/>
        <end position="35"/>
    </location>
</feature>
<comment type="caution">
    <text evidence="5">The sequence shown here is derived from an EMBL/GenBank/DDBJ whole genome shotgun (WGS) entry which is preliminary data.</text>
</comment>
<evidence type="ECO:0000256" key="3">
    <source>
        <dbReference type="ARBA" id="ARBA00023014"/>
    </source>
</evidence>
<keyword evidence="1" id="KW-0479">Metal-binding</keyword>
<dbReference type="RefSeq" id="WP_013120062.1">
    <property type="nucleotide sequence ID" value="NZ_LGTE01000001.1"/>
</dbReference>
<dbReference type="Pfam" id="PF25160">
    <property type="entry name" value="LdpA_Fe-S-bd"/>
    <property type="match status" value="1"/>
</dbReference>
<protein>
    <submittedName>
        <fullName evidence="5">4Fe-4S ferredoxin</fullName>
    </submittedName>
</protein>
<dbReference type="PROSITE" id="PS00198">
    <property type="entry name" value="4FE4S_FER_1"/>
    <property type="match status" value="1"/>
</dbReference>
<organism evidence="5 6">
    <name type="scientific">Thermincola ferriacetica</name>
    <dbReference type="NCBI Taxonomy" id="281456"/>
    <lineage>
        <taxon>Bacteria</taxon>
        <taxon>Bacillati</taxon>
        <taxon>Bacillota</taxon>
        <taxon>Clostridia</taxon>
        <taxon>Eubacteriales</taxon>
        <taxon>Thermincolaceae</taxon>
        <taxon>Thermincola</taxon>
    </lineage>
</organism>
<dbReference type="EMBL" id="LGTE01000001">
    <property type="protein sequence ID" value="KNZ71061.1"/>
    <property type="molecule type" value="Genomic_DNA"/>
</dbReference>
<evidence type="ECO:0000256" key="2">
    <source>
        <dbReference type="ARBA" id="ARBA00023004"/>
    </source>
</evidence>
<gene>
    <name evidence="5" type="ORF">Tfer_0136</name>
</gene>
<dbReference type="InterPro" id="IPR017900">
    <property type="entry name" value="4Fe4S_Fe_S_CS"/>
</dbReference>
<name>A0A0L6W6H2_9FIRM</name>
<dbReference type="Gene3D" id="3.30.70.20">
    <property type="match status" value="1"/>
</dbReference>
<dbReference type="Proteomes" id="UP000037175">
    <property type="component" value="Unassembled WGS sequence"/>
</dbReference>
<dbReference type="PROSITE" id="PS51379">
    <property type="entry name" value="4FE4S_FER_2"/>
    <property type="match status" value="2"/>
</dbReference>
<dbReference type="InterPro" id="IPR057431">
    <property type="entry name" value="LdpA_Fe-S-bd"/>
</dbReference>
<feature type="domain" description="4Fe-4S ferredoxin-type" evidence="4">
    <location>
        <begin position="36"/>
        <end position="63"/>
    </location>
</feature>
<keyword evidence="6" id="KW-1185">Reference proteome</keyword>
<dbReference type="GO" id="GO:0046872">
    <property type="term" value="F:metal ion binding"/>
    <property type="evidence" value="ECO:0007669"/>
    <property type="project" value="UniProtKB-KW"/>
</dbReference>
<dbReference type="AlphaFoldDB" id="A0A0L6W6H2"/>
<evidence type="ECO:0000313" key="5">
    <source>
        <dbReference type="EMBL" id="KNZ71061.1"/>
    </source>
</evidence>
<proteinExistence type="predicted"/>
<keyword evidence="3" id="KW-0411">Iron-sulfur</keyword>
<accession>A0A0L6W6H2</accession>
<evidence type="ECO:0000256" key="1">
    <source>
        <dbReference type="ARBA" id="ARBA00022723"/>
    </source>
</evidence>
<evidence type="ECO:0000313" key="6">
    <source>
        <dbReference type="Proteomes" id="UP000037175"/>
    </source>
</evidence>
<reference evidence="6" key="1">
    <citation type="submission" date="2015-07" db="EMBL/GenBank/DDBJ databases">
        <title>Complete Genome of Thermincola ferriacetica strain Z-0001T.</title>
        <authorList>
            <person name="Lusk B."/>
            <person name="Badalamenti J.P."/>
            <person name="Parameswaran P."/>
            <person name="Bond D.R."/>
            <person name="Torres C.I."/>
        </authorList>
    </citation>
    <scope>NUCLEOTIDE SEQUENCE [LARGE SCALE GENOMIC DNA]</scope>
    <source>
        <strain evidence="6">Z-0001</strain>
    </source>
</reference>
<evidence type="ECO:0000259" key="4">
    <source>
        <dbReference type="PROSITE" id="PS51379"/>
    </source>
</evidence>